<gene>
    <name evidence="1" type="ORF">SAMN04489712_12194</name>
</gene>
<keyword evidence="2" id="KW-1185">Reference proteome</keyword>
<dbReference type="SUPFAM" id="SSF57938">
    <property type="entry name" value="DnaJ/Hsp40 cysteine-rich domain"/>
    <property type="match status" value="1"/>
</dbReference>
<accession>A0A1H6DSF5</accession>
<evidence type="ECO:0000313" key="2">
    <source>
        <dbReference type="Proteomes" id="UP000236723"/>
    </source>
</evidence>
<evidence type="ECO:0000313" key="1">
    <source>
        <dbReference type="EMBL" id="SEG88189.1"/>
    </source>
</evidence>
<dbReference type="Gene3D" id="2.10.230.10">
    <property type="entry name" value="Heat shock protein DnaJ, cysteine-rich domain"/>
    <property type="match status" value="1"/>
</dbReference>
<dbReference type="RefSeq" id="WP_103943415.1">
    <property type="nucleotide sequence ID" value="NZ_FNVO01000021.1"/>
</dbReference>
<reference evidence="2" key="1">
    <citation type="submission" date="2016-10" db="EMBL/GenBank/DDBJ databases">
        <authorList>
            <person name="Varghese N."/>
            <person name="Submissions S."/>
        </authorList>
    </citation>
    <scope>NUCLEOTIDE SEQUENCE [LARGE SCALE GENOMIC DNA]</scope>
    <source>
        <strain evidence="2">DSM 43163</strain>
    </source>
</reference>
<dbReference type="EMBL" id="FNVO01000021">
    <property type="protein sequence ID" value="SEG88189.1"/>
    <property type="molecule type" value="Genomic_DNA"/>
</dbReference>
<dbReference type="InterPro" id="IPR036410">
    <property type="entry name" value="HSP_DnaJ_Cys-rich_dom_sf"/>
</dbReference>
<dbReference type="AlphaFoldDB" id="A0A1H6DSF5"/>
<dbReference type="Proteomes" id="UP000236723">
    <property type="component" value="Unassembled WGS sequence"/>
</dbReference>
<sequence length="99" mass="10409">MTDRLDCPDCGGSGEHRLGSLTLQCEFCLGAGYVGDDNEPAEERPLGDTSPVWEQLGANAMPGCPRCLGTGVVIHLGTERPARRMVKTACPACSGRSTT</sequence>
<name>A0A1H6DSF5_9ACTN</name>
<protein>
    <submittedName>
        <fullName evidence="1">Uncharacterized protein</fullName>
    </submittedName>
</protein>
<proteinExistence type="predicted"/>
<organism evidence="1 2">
    <name type="scientific">Thermomonospora echinospora</name>
    <dbReference type="NCBI Taxonomy" id="1992"/>
    <lineage>
        <taxon>Bacteria</taxon>
        <taxon>Bacillati</taxon>
        <taxon>Actinomycetota</taxon>
        <taxon>Actinomycetes</taxon>
        <taxon>Streptosporangiales</taxon>
        <taxon>Thermomonosporaceae</taxon>
        <taxon>Thermomonospora</taxon>
    </lineage>
</organism>
<dbReference type="OrthoDB" id="3479918at2"/>